<evidence type="ECO:0000259" key="8">
    <source>
        <dbReference type="PROSITE" id="PS50928"/>
    </source>
</evidence>
<keyword evidence="2 7" id="KW-0813">Transport</keyword>
<evidence type="ECO:0000256" key="1">
    <source>
        <dbReference type="ARBA" id="ARBA00004651"/>
    </source>
</evidence>
<dbReference type="GO" id="GO:0055085">
    <property type="term" value="P:transmembrane transport"/>
    <property type="evidence" value="ECO:0007669"/>
    <property type="project" value="InterPro"/>
</dbReference>
<dbReference type="CDD" id="cd06261">
    <property type="entry name" value="TM_PBP2"/>
    <property type="match status" value="1"/>
</dbReference>
<dbReference type="PANTHER" id="PTHR43744">
    <property type="entry name" value="ABC TRANSPORTER PERMEASE PROTEIN MG189-RELATED-RELATED"/>
    <property type="match status" value="1"/>
</dbReference>
<keyword evidence="3" id="KW-1003">Cell membrane</keyword>
<proteinExistence type="inferred from homology"/>
<organism evidence="9 10">
    <name type="scientific">Actinopolymorpha pittospori</name>
    <dbReference type="NCBI Taxonomy" id="648752"/>
    <lineage>
        <taxon>Bacteria</taxon>
        <taxon>Bacillati</taxon>
        <taxon>Actinomycetota</taxon>
        <taxon>Actinomycetes</taxon>
        <taxon>Propionibacteriales</taxon>
        <taxon>Actinopolymorphaceae</taxon>
        <taxon>Actinopolymorpha</taxon>
    </lineage>
</organism>
<feature type="domain" description="ABC transmembrane type-1" evidence="8">
    <location>
        <begin position="92"/>
        <end position="327"/>
    </location>
</feature>
<dbReference type="Pfam" id="PF00528">
    <property type="entry name" value="BPD_transp_1"/>
    <property type="match status" value="1"/>
</dbReference>
<keyword evidence="6 7" id="KW-0472">Membrane</keyword>
<dbReference type="PANTHER" id="PTHR43744:SF12">
    <property type="entry name" value="ABC TRANSPORTER PERMEASE PROTEIN MG189-RELATED"/>
    <property type="match status" value="1"/>
</dbReference>
<evidence type="ECO:0000313" key="9">
    <source>
        <dbReference type="EMBL" id="MBE1611734.1"/>
    </source>
</evidence>
<feature type="transmembrane region" description="Helical" evidence="7">
    <location>
        <begin position="128"/>
        <end position="150"/>
    </location>
</feature>
<name>A0A927RE36_9ACTN</name>
<dbReference type="AlphaFoldDB" id="A0A927RE36"/>
<dbReference type="SUPFAM" id="SSF161098">
    <property type="entry name" value="MetI-like"/>
    <property type="match status" value="1"/>
</dbReference>
<dbReference type="Proteomes" id="UP000638648">
    <property type="component" value="Unassembled WGS sequence"/>
</dbReference>
<gene>
    <name evidence="9" type="ORF">HEB94_008582</name>
</gene>
<protein>
    <submittedName>
        <fullName evidence="9">ABC-type glycerol-3-phosphate transport system permease component</fullName>
    </submittedName>
</protein>
<feature type="transmembrane region" description="Helical" evidence="7">
    <location>
        <begin position="309"/>
        <end position="331"/>
    </location>
</feature>
<accession>A0A927RE36</accession>
<dbReference type="RefSeq" id="WP_192754901.1">
    <property type="nucleotide sequence ID" value="NZ_BAABJL010000176.1"/>
</dbReference>
<evidence type="ECO:0000256" key="2">
    <source>
        <dbReference type="ARBA" id="ARBA00022448"/>
    </source>
</evidence>
<feature type="transmembrane region" description="Helical" evidence="7">
    <location>
        <begin position="183"/>
        <end position="203"/>
    </location>
</feature>
<keyword evidence="10" id="KW-1185">Reference proteome</keyword>
<keyword evidence="5 7" id="KW-1133">Transmembrane helix</keyword>
<dbReference type="Gene3D" id="1.10.3720.10">
    <property type="entry name" value="MetI-like"/>
    <property type="match status" value="1"/>
</dbReference>
<dbReference type="EMBL" id="JADBEM010000001">
    <property type="protein sequence ID" value="MBE1611734.1"/>
    <property type="molecule type" value="Genomic_DNA"/>
</dbReference>
<evidence type="ECO:0000256" key="4">
    <source>
        <dbReference type="ARBA" id="ARBA00022692"/>
    </source>
</evidence>
<feature type="transmembrane region" description="Helical" evidence="7">
    <location>
        <begin position="224"/>
        <end position="245"/>
    </location>
</feature>
<reference evidence="9" key="1">
    <citation type="submission" date="2020-10" db="EMBL/GenBank/DDBJ databases">
        <title>Sequencing the genomes of 1000 actinobacteria strains.</title>
        <authorList>
            <person name="Klenk H.-P."/>
        </authorList>
    </citation>
    <scope>NUCLEOTIDE SEQUENCE</scope>
    <source>
        <strain evidence="9">DSM 45354</strain>
    </source>
</reference>
<evidence type="ECO:0000313" key="10">
    <source>
        <dbReference type="Proteomes" id="UP000638648"/>
    </source>
</evidence>
<dbReference type="GO" id="GO:0005886">
    <property type="term" value="C:plasma membrane"/>
    <property type="evidence" value="ECO:0007669"/>
    <property type="project" value="UniProtKB-SubCell"/>
</dbReference>
<dbReference type="InterPro" id="IPR035906">
    <property type="entry name" value="MetI-like_sf"/>
</dbReference>
<feature type="transmembrane region" description="Helical" evidence="7">
    <location>
        <begin position="12"/>
        <end position="37"/>
    </location>
</feature>
<comment type="caution">
    <text evidence="9">The sequence shown here is derived from an EMBL/GenBank/DDBJ whole genome shotgun (WGS) entry which is preliminary data.</text>
</comment>
<evidence type="ECO:0000256" key="5">
    <source>
        <dbReference type="ARBA" id="ARBA00022989"/>
    </source>
</evidence>
<keyword evidence="4 7" id="KW-0812">Transmembrane</keyword>
<dbReference type="InterPro" id="IPR000515">
    <property type="entry name" value="MetI-like"/>
</dbReference>
<comment type="subcellular location">
    <subcellularLocation>
        <location evidence="1 7">Cell membrane</location>
        <topology evidence="1 7">Multi-pass membrane protein</topology>
    </subcellularLocation>
</comment>
<feature type="transmembrane region" description="Helical" evidence="7">
    <location>
        <begin position="98"/>
        <end position="116"/>
    </location>
</feature>
<comment type="similarity">
    <text evidence="7">Belongs to the binding-protein-dependent transport system permease family.</text>
</comment>
<evidence type="ECO:0000256" key="7">
    <source>
        <dbReference type="RuleBase" id="RU363032"/>
    </source>
</evidence>
<evidence type="ECO:0000256" key="3">
    <source>
        <dbReference type="ARBA" id="ARBA00022475"/>
    </source>
</evidence>
<evidence type="ECO:0000256" key="6">
    <source>
        <dbReference type="ARBA" id="ARBA00023136"/>
    </source>
</evidence>
<dbReference type="PROSITE" id="PS50928">
    <property type="entry name" value="ABC_TM1"/>
    <property type="match status" value="1"/>
</dbReference>
<sequence>MLFPRVGRKQPMLRITWWLVVAFLCLGITLHLFPFYFMLITSFKSGQEVLQFPPTWWPHDATIAGWRLVVSLVQGGNSAAASLMDGPFWMFFLNSVQITFWVLVLGIPITSLAAYANSKLQTGPFARWSFIFFIGTLMMPAALTLIPNYLLTRNFPFALPEVPGIPGNPDLVFPSVRIWDTHWAVILPIVFQAFNFLLFKGFFDTIPNSVIQAARVDGGSEFNIFRRIVLPMSVPVYAVAIWTSFSGAWDQFLWPLVVLQTPEKMPASVEIYLLLQKFTQAGATNAEQATAQAQQMQEILAAGMSWNGLMVLGILQSLPVFIAFIVCREYLLRGIRLRGLK</sequence>